<protein>
    <submittedName>
        <fullName evidence="2">Uncharacterized protein</fullName>
    </submittedName>
</protein>
<evidence type="ECO:0000313" key="3">
    <source>
        <dbReference type="Proteomes" id="UP000249166"/>
    </source>
</evidence>
<comment type="caution">
    <text evidence="2">The sequence shown here is derived from an EMBL/GenBank/DDBJ whole genome shotgun (WGS) entry which is preliminary data.</text>
</comment>
<sequence length="188" mass="20636">MEAEIKKPSPPGRWEKALTRSYWWVLLGGMLISSILRVPLGFWPSLALTVAVIVAFTLVVARLAASEREARLVRDVERGLIECAIRYSKALPGSLSSRWEQGFAEVNNGIIKFRPLFGEMESPAGHVREFSDLSSYRLLDLPPKRPAELKRSWKIAAIGTDKGDLEVATGEAGLSLLAGHIDPNTGPS</sequence>
<gene>
    <name evidence="2" type="ORF">DBZ45_04205</name>
</gene>
<dbReference type="EMBL" id="QLNP01000061">
    <property type="protein sequence ID" value="RAM38571.1"/>
    <property type="molecule type" value="Genomic_DNA"/>
</dbReference>
<name>A0A328HK87_ARTGO</name>
<dbReference type="Proteomes" id="UP000249166">
    <property type="component" value="Unassembled WGS sequence"/>
</dbReference>
<evidence type="ECO:0000313" key="2">
    <source>
        <dbReference type="EMBL" id="RAM38571.1"/>
    </source>
</evidence>
<keyword evidence="1" id="KW-0812">Transmembrane</keyword>
<accession>A0A328HK87</accession>
<proteinExistence type="predicted"/>
<dbReference type="OrthoDB" id="4949621at2"/>
<keyword evidence="1" id="KW-0472">Membrane</keyword>
<organism evidence="2 3">
    <name type="scientific">Arthrobacter globiformis</name>
    <dbReference type="NCBI Taxonomy" id="1665"/>
    <lineage>
        <taxon>Bacteria</taxon>
        <taxon>Bacillati</taxon>
        <taxon>Actinomycetota</taxon>
        <taxon>Actinomycetes</taxon>
        <taxon>Micrococcales</taxon>
        <taxon>Micrococcaceae</taxon>
        <taxon>Arthrobacter</taxon>
    </lineage>
</organism>
<feature type="transmembrane region" description="Helical" evidence="1">
    <location>
        <begin position="21"/>
        <end position="40"/>
    </location>
</feature>
<dbReference type="AlphaFoldDB" id="A0A328HK87"/>
<keyword evidence="1" id="KW-1133">Transmembrane helix</keyword>
<reference evidence="2 3" key="1">
    <citation type="submission" date="2018-04" db="EMBL/GenBank/DDBJ databases">
        <title>Bacteria isolated from cave deposits of Manipur.</title>
        <authorList>
            <person name="Sahoo D."/>
            <person name="Sarangthem I."/>
            <person name="Nandeibam J."/>
        </authorList>
    </citation>
    <scope>NUCLEOTIDE SEQUENCE [LARGE SCALE GENOMIC DNA]</scope>
    <source>
        <strain evidence="3">mrc11</strain>
    </source>
</reference>
<dbReference type="RefSeq" id="WP_111902698.1">
    <property type="nucleotide sequence ID" value="NZ_QLNP01000061.1"/>
</dbReference>
<evidence type="ECO:0000256" key="1">
    <source>
        <dbReference type="SAM" id="Phobius"/>
    </source>
</evidence>
<feature type="transmembrane region" description="Helical" evidence="1">
    <location>
        <begin position="46"/>
        <end position="65"/>
    </location>
</feature>